<feature type="compositionally biased region" description="Gly residues" evidence="1">
    <location>
        <begin position="71"/>
        <end position="81"/>
    </location>
</feature>
<feature type="region of interest" description="Disordered" evidence="1">
    <location>
        <begin position="204"/>
        <end position="329"/>
    </location>
</feature>
<sequence>MASSPSLDPRSGRHNLPPPRSGASKTQASLARIIGVISTVPPPSLEPPRARGDERGTRLDLRLRLGLATEIGGGSAAGEGVGPTARCIAGGDHASGEVTAAEESISAAESVAGEGPASKSSESECDPSGSGGRSPPKEALPGHGKEYSEITNVREGEEEEPKEITEDGGGKEEAGAGAGASNGYLDLLLEAVREVLGGFLDEEHEGAAGAEEEKKMEAAGESRRRSRRSRRRRRRERRCRTKTSSNLTRSRSSSSSSSSSRVEAEGGELELGRAVGCVRGDGPHRPIEAREEPNAPLSVSRLRAGALDDEAARRISPRPRREALTDRTSRYGATMGRGWCSVLL</sequence>
<feature type="compositionally biased region" description="Basic and acidic residues" evidence="1">
    <location>
        <begin position="211"/>
        <end position="223"/>
    </location>
</feature>
<feature type="compositionally biased region" description="Basic and acidic residues" evidence="1">
    <location>
        <begin position="162"/>
        <end position="174"/>
    </location>
</feature>
<feature type="compositionally biased region" description="Basic and acidic residues" evidence="1">
    <location>
        <begin position="143"/>
        <end position="155"/>
    </location>
</feature>
<proteinExistence type="predicted"/>
<evidence type="ECO:0000313" key="3">
    <source>
        <dbReference type="RefSeq" id="XP_020107351.1"/>
    </source>
</evidence>
<dbReference type="AlphaFoldDB" id="A0A6P5GFD5"/>
<keyword evidence="2" id="KW-1185">Reference proteome</keyword>
<reference evidence="3" key="2">
    <citation type="submission" date="2025-08" db="UniProtKB">
        <authorList>
            <consortium name="RefSeq"/>
        </authorList>
    </citation>
    <scope>IDENTIFICATION</scope>
    <source>
        <tissue evidence="3">Leaf</tissue>
    </source>
</reference>
<feature type="compositionally biased region" description="Basic residues" evidence="1">
    <location>
        <begin position="224"/>
        <end position="241"/>
    </location>
</feature>
<feature type="compositionally biased region" description="Low complexity" evidence="1">
    <location>
        <begin position="249"/>
        <end position="261"/>
    </location>
</feature>
<feature type="compositionally biased region" description="Basic and acidic residues" evidence="1">
    <location>
        <begin position="319"/>
        <end position="329"/>
    </location>
</feature>
<feature type="region of interest" description="Disordered" evidence="1">
    <location>
        <begin position="1"/>
        <end position="58"/>
    </location>
</feature>
<feature type="compositionally biased region" description="Basic and acidic residues" evidence="1">
    <location>
        <begin position="48"/>
        <end position="58"/>
    </location>
</feature>
<accession>A0A6P5GFD5</accession>
<feature type="region of interest" description="Disordered" evidence="1">
    <location>
        <begin position="71"/>
        <end position="180"/>
    </location>
</feature>
<dbReference type="RefSeq" id="XP_020107351.1">
    <property type="nucleotide sequence ID" value="XM_020251762.1"/>
</dbReference>
<dbReference type="Proteomes" id="UP000515123">
    <property type="component" value="Linkage group 17"/>
</dbReference>
<protein>
    <submittedName>
        <fullName evidence="3">Serine/arginine repetitive matrix protein 3-like</fullName>
    </submittedName>
</protein>
<name>A0A6P5GFD5_ANACO</name>
<evidence type="ECO:0000256" key="1">
    <source>
        <dbReference type="SAM" id="MobiDB-lite"/>
    </source>
</evidence>
<reference evidence="2" key="1">
    <citation type="journal article" date="2015" name="Nat. Genet.">
        <title>The pineapple genome and the evolution of CAM photosynthesis.</title>
        <authorList>
            <person name="Ming R."/>
            <person name="VanBuren R."/>
            <person name="Wai C.M."/>
            <person name="Tang H."/>
            <person name="Schatz M.C."/>
            <person name="Bowers J.E."/>
            <person name="Lyons E."/>
            <person name="Wang M.L."/>
            <person name="Chen J."/>
            <person name="Biggers E."/>
            <person name="Zhang J."/>
            <person name="Huang L."/>
            <person name="Zhang L."/>
            <person name="Miao W."/>
            <person name="Zhang J."/>
            <person name="Ye Z."/>
            <person name="Miao C."/>
            <person name="Lin Z."/>
            <person name="Wang H."/>
            <person name="Zhou H."/>
            <person name="Yim W.C."/>
            <person name="Priest H.D."/>
            <person name="Zheng C."/>
            <person name="Woodhouse M."/>
            <person name="Edger P.P."/>
            <person name="Guyot R."/>
            <person name="Guo H.B."/>
            <person name="Guo H."/>
            <person name="Zheng G."/>
            <person name="Singh R."/>
            <person name="Sharma A."/>
            <person name="Min X."/>
            <person name="Zheng Y."/>
            <person name="Lee H."/>
            <person name="Gurtowski J."/>
            <person name="Sedlazeck F.J."/>
            <person name="Harkess A."/>
            <person name="McKain M.R."/>
            <person name="Liao Z."/>
            <person name="Fang J."/>
            <person name="Liu J."/>
            <person name="Zhang X."/>
            <person name="Zhang Q."/>
            <person name="Hu W."/>
            <person name="Qin Y."/>
            <person name="Wang K."/>
            <person name="Chen L.Y."/>
            <person name="Shirley N."/>
            <person name="Lin Y.R."/>
            <person name="Liu L.Y."/>
            <person name="Hernandez A.G."/>
            <person name="Wright C.L."/>
            <person name="Bulone V."/>
            <person name="Tuskan G.A."/>
            <person name="Heath K."/>
            <person name="Zee F."/>
            <person name="Moore P.H."/>
            <person name="Sunkar R."/>
            <person name="Leebens-Mack J.H."/>
            <person name="Mockler T."/>
            <person name="Bennetzen J.L."/>
            <person name="Freeling M."/>
            <person name="Sankoff D."/>
            <person name="Paterson A.H."/>
            <person name="Zhu X."/>
            <person name="Yang X."/>
            <person name="Smith J.A."/>
            <person name="Cushman J.C."/>
            <person name="Paull R.E."/>
            <person name="Yu Q."/>
        </authorList>
    </citation>
    <scope>NUCLEOTIDE SEQUENCE [LARGE SCALE GENOMIC DNA]</scope>
    <source>
        <strain evidence="2">cv. F153</strain>
    </source>
</reference>
<feature type="compositionally biased region" description="Low complexity" evidence="1">
    <location>
        <begin position="97"/>
        <end position="115"/>
    </location>
</feature>
<gene>
    <name evidence="3" type="primary">LOC109723412</name>
</gene>
<evidence type="ECO:0000313" key="2">
    <source>
        <dbReference type="Proteomes" id="UP000515123"/>
    </source>
</evidence>
<dbReference type="GeneID" id="109723412"/>
<feature type="compositionally biased region" description="Basic and acidic residues" evidence="1">
    <location>
        <begin position="281"/>
        <end position="293"/>
    </location>
</feature>
<organism evidence="2 3">
    <name type="scientific">Ananas comosus</name>
    <name type="common">Pineapple</name>
    <name type="synonym">Ananas ananas</name>
    <dbReference type="NCBI Taxonomy" id="4615"/>
    <lineage>
        <taxon>Eukaryota</taxon>
        <taxon>Viridiplantae</taxon>
        <taxon>Streptophyta</taxon>
        <taxon>Embryophyta</taxon>
        <taxon>Tracheophyta</taxon>
        <taxon>Spermatophyta</taxon>
        <taxon>Magnoliopsida</taxon>
        <taxon>Liliopsida</taxon>
        <taxon>Poales</taxon>
        <taxon>Bromeliaceae</taxon>
        <taxon>Bromelioideae</taxon>
        <taxon>Ananas</taxon>
    </lineage>
</organism>